<keyword evidence="2" id="KW-1185">Reference proteome</keyword>
<protein>
    <submittedName>
        <fullName evidence="1">Uncharacterized protein</fullName>
    </submittedName>
</protein>
<dbReference type="Proteomes" id="UP000826661">
    <property type="component" value="Chromosome VI"/>
</dbReference>
<dbReference type="EMBL" id="CP075869">
    <property type="protein sequence ID" value="QYT03919.1"/>
    <property type="molecule type" value="Genomic_DNA"/>
</dbReference>
<evidence type="ECO:0000313" key="1">
    <source>
        <dbReference type="EMBL" id="QYT03919.1"/>
    </source>
</evidence>
<sequence length="110" mass="12542">MLYKHLPLLSPVFPPPFAPPTTGLFELRLHLLQDSRASLHCANRLRFSYAQHGPTYHDFATEGKLRKEAQAKKKSWAGHAHQPGEIDRLFVRFFAKQHLKRSAIGGEKKA</sequence>
<organism evidence="1 2">
    <name type="scientific">Trichoderma simmonsii</name>
    <dbReference type="NCBI Taxonomy" id="1491479"/>
    <lineage>
        <taxon>Eukaryota</taxon>
        <taxon>Fungi</taxon>
        <taxon>Dikarya</taxon>
        <taxon>Ascomycota</taxon>
        <taxon>Pezizomycotina</taxon>
        <taxon>Sordariomycetes</taxon>
        <taxon>Hypocreomycetidae</taxon>
        <taxon>Hypocreales</taxon>
        <taxon>Hypocreaceae</taxon>
        <taxon>Trichoderma</taxon>
    </lineage>
</organism>
<accession>A0A8G0LM98</accession>
<reference evidence="1 2" key="1">
    <citation type="journal article" date="2021" name="BMC Genomics">
        <title>Telomere-to-telomere genome assembly of asparaginase-producing Trichoderma simmonsii.</title>
        <authorList>
            <person name="Chung D."/>
            <person name="Kwon Y.M."/>
            <person name="Yang Y."/>
        </authorList>
    </citation>
    <scope>NUCLEOTIDE SEQUENCE [LARGE SCALE GENOMIC DNA]</scope>
    <source>
        <strain evidence="1 2">GH-Sj1</strain>
    </source>
</reference>
<gene>
    <name evidence="1" type="ORF">H0G86_010861</name>
</gene>
<proteinExistence type="predicted"/>
<dbReference type="AlphaFoldDB" id="A0A8G0LM98"/>
<name>A0A8G0LM98_9HYPO</name>
<evidence type="ECO:0000313" key="2">
    <source>
        <dbReference type="Proteomes" id="UP000826661"/>
    </source>
</evidence>